<feature type="region of interest" description="Disordered" evidence="2">
    <location>
        <begin position="67"/>
        <end position="89"/>
    </location>
</feature>
<feature type="region of interest" description="Disordered" evidence="2">
    <location>
        <begin position="782"/>
        <end position="804"/>
    </location>
</feature>
<evidence type="ECO:0000313" key="4">
    <source>
        <dbReference type="EMBL" id="KAG5406407.1"/>
    </source>
</evidence>
<feature type="compositionally biased region" description="Basic and acidic residues" evidence="2">
    <location>
        <begin position="961"/>
        <end position="971"/>
    </location>
</feature>
<feature type="region of interest" description="Disordered" evidence="2">
    <location>
        <begin position="234"/>
        <end position="257"/>
    </location>
</feature>
<dbReference type="Pfam" id="PF01936">
    <property type="entry name" value="NYN"/>
    <property type="match status" value="1"/>
</dbReference>
<name>A0ABQ7N654_BRACM</name>
<reference evidence="4 5" key="1">
    <citation type="submission" date="2021-03" db="EMBL/GenBank/DDBJ databases">
        <authorList>
            <person name="King G.J."/>
            <person name="Bancroft I."/>
            <person name="Baten A."/>
            <person name="Bloomfield J."/>
            <person name="Borpatragohain P."/>
            <person name="He Z."/>
            <person name="Irish N."/>
            <person name="Irwin J."/>
            <person name="Liu K."/>
            <person name="Mauleon R.P."/>
            <person name="Moore J."/>
            <person name="Morris R."/>
            <person name="Ostergaard L."/>
            <person name="Wang B."/>
            <person name="Wells R."/>
        </authorList>
    </citation>
    <scope>NUCLEOTIDE SEQUENCE [LARGE SCALE GENOMIC DNA]</scope>
    <source>
        <strain evidence="4">R-o-18</strain>
        <tissue evidence="4">Leaf</tissue>
    </source>
</reference>
<dbReference type="Pfam" id="PF12874">
    <property type="entry name" value="zf-met"/>
    <property type="match status" value="5"/>
</dbReference>
<dbReference type="PANTHER" id="PTHR47487">
    <property type="entry name" value="OS06G0651300 PROTEIN-RELATED"/>
    <property type="match status" value="1"/>
</dbReference>
<dbReference type="Proteomes" id="UP000823674">
    <property type="component" value="Chromosome A03"/>
</dbReference>
<dbReference type="InterPro" id="IPR021139">
    <property type="entry name" value="NYN"/>
</dbReference>
<gene>
    <name evidence="4" type="primary">A03g505990.1_BraROA</name>
    <name evidence="4" type="ORF">IGI04_012526</name>
</gene>
<feature type="coiled-coil region" evidence="1">
    <location>
        <begin position="901"/>
        <end position="928"/>
    </location>
</feature>
<dbReference type="Gene3D" id="3.30.160.60">
    <property type="entry name" value="Classic Zinc Finger"/>
    <property type="match status" value="5"/>
</dbReference>
<protein>
    <recommendedName>
        <fullName evidence="3">C2H2-type domain-containing protein</fullName>
    </recommendedName>
</protein>
<evidence type="ECO:0000256" key="1">
    <source>
        <dbReference type="SAM" id="Coils"/>
    </source>
</evidence>
<organism evidence="4 5">
    <name type="scientific">Brassica rapa subsp. trilocularis</name>
    <dbReference type="NCBI Taxonomy" id="1813537"/>
    <lineage>
        <taxon>Eukaryota</taxon>
        <taxon>Viridiplantae</taxon>
        <taxon>Streptophyta</taxon>
        <taxon>Embryophyta</taxon>
        <taxon>Tracheophyta</taxon>
        <taxon>Spermatophyta</taxon>
        <taxon>Magnoliopsida</taxon>
        <taxon>eudicotyledons</taxon>
        <taxon>Gunneridae</taxon>
        <taxon>Pentapetalae</taxon>
        <taxon>rosids</taxon>
        <taxon>malvids</taxon>
        <taxon>Brassicales</taxon>
        <taxon>Brassicaceae</taxon>
        <taxon>Brassiceae</taxon>
        <taxon>Brassica</taxon>
    </lineage>
</organism>
<feature type="compositionally biased region" description="Basic and acidic residues" evidence="2">
    <location>
        <begin position="236"/>
        <end position="245"/>
    </location>
</feature>
<sequence>MIDMVTLDQEFIGSKKLQEKGVGEKDIARETVAEPKPKAVQVCRVCNVTCQSPIVFESHLRGQKHAAMLSQSEANSKKLQDKGDGEMDQPREAITEPHLQSQSAQDNSKCLGKHVAPGFVASDGAKSGVSTKHITKETNVWPVFCHVCQISCESKVAYANHICGKIHQQKRERMFERDAMLSKENAERLKKVLSKSQTAFASQNHAAMVKEQTEAKSSIPKGLRLERVQLPADGNVTKKFEDGSKHKPPPTPSQPVKDFAGLKEQAAKREEAKVQPDNFWTRLWGKKRKKDASDKKILVDMFLWVLENPAPANLMLISGDGDFSYALNRLRMLRYNILLAHPLQASPFLVASARTSWMWRSLIATRSCCSFGSEHALSTQAMDSGSVFNKADKLKGKAPGQQGTRRKKLQKEWRVCNVACKSTDTFTMAREQAPQALIDAKECVQLDNDSQSRDAFMKCLEKQNKELMETIATSERSGREFWHDFKERLDKSGVAPLSVDHVFSELSRDFHVPKEVRECFEAILMKLEPTQNDIEIEKLEDMTKKKKKSTVIESKYEPYVCTICNVVCAHPSVFESHHKGRKHAAKFNKHIDDLRDRHQLQEKIIQDNGLPKDMTVIGDIAEPYVCSICNVICAHPSVFESHHKGRKHAAKIKKQADDTLSLKQALLGDQQIQDNGVPKDMKKELEIKLVEAPENMDYLDKQRQELGERCATNSGRSVEDFFQTFEEVVENDYKSLSNEECFFIELNSEFSASEESRECIDAIFKKPEVSQDANLTREFENIPSQNLEMNSGDSESSSAGGATEHPEEYMMNMKKEKVTKSSVSTKPITKEPKVLQLVWCQICRISCESKVAYANHICGKIHQQKRERMSEREAMLSKETAERLSKTETAFDSQNHAAMVKEQTEARAQEDKEEVKEINAISENLTRAFIGMNQESSVPKESRGCLDVIPQRVKAPADVNVTEKLEDESKHKPQTTPEEPLKEHLGVAAKRGEAKFQLSTFNYCQTSLI</sequence>
<evidence type="ECO:0000256" key="2">
    <source>
        <dbReference type="SAM" id="MobiDB-lite"/>
    </source>
</evidence>
<feature type="compositionally biased region" description="Low complexity" evidence="2">
    <location>
        <begin position="791"/>
        <end position="802"/>
    </location>
</feature>
<comment type="caution">
    <text evidence="4">The sequence shown here is derived from an EMBL/GenBank/DDBJ whole genome shotgun (WGS) entry which is preliminary data.</text>
</comment>
<feature type="domain" description="C2H2-type" evidence="3">
    <location>
        <begin position="626"/>
        <end position="648"/>
    </location>
</feature>
<evidence type="ECO:0000259" key="3">
    <source>
        <dbReference type="PROSITE" id="PS00028"/>
    </source>
</evidence>
<feature type="domain" description="C2H2-type" evidence="3">
    <location>
        <begin position="561"/>
        <end position="583"/>
    </location>
</feature>
<keyword evidence="5" id="KW-1185">Reference proteome</keyword>
<dbReference type="PANTHER" id="PTHR47487:SF8">
    <property type="entry name" value="OS08G0270900 PROTEIN"/>
    <property type="match status" value="1"/>
</dbReference>
<proteinExistence type="predicted"/>
<feature type="compositionally biased region" description="Basic and acidic residues" evidence="2">
    <location>
        <begin position="75"/>
        <end position="89"/>
    </location>
</feature>
<feature type="region of interest" description="Disordered" evidence="2">
    <location>
        <begin position="961"/>
        <end position="982"/>
    </location>
</feature>
<dbReference type="InterPro" id="IPR003604">
    <property type="entry name" value="Matrin/U1-like-C_Znf_C2H2"/>
</dbReference>
<accession>A0ABQ7N654</accession>
<dbReference type="SUPFAM" id="SSF57667">
    <property type="entry name" value="beta-beta-alpha zinc fingers"/>
    <property type="match status" value="5"/>
</dbReference>
<dbReference type="CDD" id="cd10910">
    <property type="entry name" value="PIN_limkain_b1_N_like"/>
    <property type="match status" value="1"/>
</dbReference>
<evidence type="ECO:0000313" key="5">
    <source>
        <dbReference type="Proteomes" id="UP000823674"/>
    </source>
</evidence>
<dbReference type="SMART" id="SM00451">
    <property type="entry name" value="ZnF_U1"/>
    <property type="match status" value="5"/>
</dbReference>
<keyword evidence="1" id="KW-0175">Coiled coil</keyword>
<dbReference type="EMBL" id="JADBGQ010000003">
    <property type="protein sequence ID" value="KAG5406407.1"/>
    <property type="molecule type" value="Genomic_DNA"/>
</dbReference>
<dbReference type="SMART" id="SM00355">
    <property type="entry name" value="ZnF_C2H2"/>
    <property type="match status" value="5"/>
</dbReference>
<dbReference type="PROSITE" id="PS00028">
    <property type="entry name" value="ZINC_FINGER_C2H2_1"/>
    <property type="match status" value="2"/>
</dbReference>
<dbReference type="InterPro" id="IPR036236">
    <property type="entry name" value="Znf_C2H2_sf"/>
</dbReference>
<dbReference type="InterPro" id="IPR013087">
    <property type="entry name" value="Znf_C2H2_type"/>
</dbReference>